<organism evidence="1 2">
    <name type="scientific">Entomophthora muscae</name>
    <dbReference type="NCBI Taxonomy" id="34485"/>
    <lineage>
        <taxon>Eukaryota</taxon>
        <taxon>Fungi</taxon>
        <taxon>Fungi incertae sedis</taxon>
        <taxon>Zoopagomycota</taxon>
        <taxon>Entomophthoromycotina</taxon>
        <taxon>Entomophthoromycetes</taxon>
        <taxon>Entomophthorales</taxon>
        <taxon>Entomophthoraceae</taxon>
        <taxon>Entomophthora</taxon>
    </lineage>
</organism>
<evidence type="ECO:0000313" key="1">
    <source>
        <dbReference type="EMBL" id="KAJ9079931.1"/>
    </source>
</evidence>
<accession>A0ACC2U014</accession>
<evidence type="ECO:0000313" key="2">
    <source>
        <dbReference type="Proteomes" id="UP001165960"/>
    </source>
</evidence>
<comment type="caution">
    <text evidence="1">The sequence shown here is derived from an EMBL/GenBank/DDBJ whole genome shotgun (WGS) entry which is preliminary data.</text>
</comment>
<name>A0ACC2U014_9FUNG</name>
<gene>
    <name evidence="1" type="ORF">DSO57_1030432</name>
</gene>
<dbReference type="Proteomes" id="UP001165960">
    <property type="component" value="Unassembled WGS sequence"/>
</dbReference>
<proteinExistence type="predicted"/>
<keyword evidence="2" id="KW-1185">Reference proteome</keyword>
<reference evidence="1" key="1">
    <citation type="submission" date="2022-04" db="EMBL/GenBank/DDBJ databases">
        <title>Genome of the entomopathogenic fungus Entomophthora muscae.</title>
        <authorList>
            <person name="Elya C."/>
            <person name="Lovett B.R."/>
            <person name="Lee E."/>
            <person name="Macias A.M."/>
            <person name="Hajek A.E."/>
            <person name="De Bivort B.L."/>
            <person name="Kasson M.T."/>
            <person name="De Fine Licht H.H."/>
            <person name="Stajich J.E."/>
        </authorList>
    </citation>
    <scope>NUCLEOTIDE SEQUENCE</scope>
    <source>
        <strain evidence="1">Berkeley</strain>
    </source>
</reference>
<sequence length="133" mass="14723">MFSYIFVILSASSMIGAAPADRDLITRMGLASQKIFGAQDEPGAIDIILDRQDTDGTFEAKVSDDHPKKKSYSHHDEDSGYVPDFPYKDYASLKAKTKSSKKHSGVKAKEHAYSSDKGYDGEPCHYHSDTIDE</sequence>
<protein>
    <submittedName>
        <fullName evidence="1">Uncharacterized protein</fullName>
    </submittedName>
</protein>
<dbReference type="EMBL" id="QTSX02001629">
    <property type="protein sequence ID" value="KAJ9079931.1"/>
    <property type="molecule type" value="Genomic_DNA"/>
</dbReference>